<evidence type="ECO:0000313" key="1">
    <source>
        <dbReference type="EMBL" id="SFH93094.1"/>
    </source>
</evidence>
<gene>
    <name evidence="1" type="ORF">SAMN05444682_101734</name>
</gene>
<sequence length="92" mass="10382">MKTIFDYNPTKKELVELFGLDEASNTAAFGFSVVRAPVSEYQRTVTSGEKLLDLAQLLELRGLDDQAAEIWKQIPDIERQYRGGFDNKSIPS</sequence>
<dbReference type="Proteomes" id="UP000198670">
    <property type="component" value="Unassembled WGS sequence"/>
</dbReference>
<dbReference type="AlphaFoldDB" id="A0A1I3E293"/>
<reference evidence="1 2" key="1">
    <citation type="submission" date="2016-10" db="EMBL/GenBank/DDBJ databases">
        <authorList>
            <person name="de Groot N.N."/>
        </authorList>
    </citation>
    <scope>NUCLEOTIDE SEQUENCE [LARGE SCALE GENOMIC DNA]</scope>
    <source>
        <strain evidence="1 2">RK1</strain>
    </source>
</reference>
<protein>
    <submittedName>
        <fullName evidence="1">Uncharacterized protein</fullName>
    </submittedName>
</protein>
<accession>A0A1I3E293</accession>
<dbReference type="EMBL" id="FOQO01000001">
    <property type="protein sequence ID" value="SFH93094.1"/>
    <property type="molecule type" value="Genomic_DNA"/>
</dbReference>
<dbReference type="RefSeq" id="WP_143072836.1">
    <property type="nucleotide sequence ID" value="NZ_FOQO01000001.1"/>
</dbReference>
<name>A0A1I3E293_9SPHI</name>
<dbReference type="OrthoDB" id="1366958at2"/>
<evidence type="ECO:0000313" key="2">
    <source>
        <dbReference type="Proteomes" id="UP000198670"/>
    </source>
</evidence>
<organism evidence="1 2">
    <name type="scientific">Parapedobacter indicus</name>
    <dbReference type="NCBI Taxonomy" id="1477437"/>
    <lineage>
        <taxon>Bacteria</taxon>
        <taxon>Pseudomonadati</taxon>
        <taxon>Bacteroidota</taxon>
        <taxon>Sphingobacteriia</taxon>
        <taxon>Sphingobacteriales</taxon>
        <taxon>Sphingobacteriaceae</taxon>
        <taxon>Parapedobacter</taxon>
    </lineage>
</organism>
<keyword evidence="2" id="KW-1185">Reference proteome</keyword>
<proteinExistence type="predicted"/>
<dbReference type="STRING" id="1477437.SAMN05444682_101734"/>